<feature type="domain" description="Acyl-CoA dehydrogenase/oxidase N-terminal" evidence="7">
    <location>
        <begin position="1"/>
        <end position="107"/>
    </location>
</feature>
<dbReference type="SUPFAM" id="SSF56645">
    <property type="entry name" value="Acyl-CoA dehydrogenase NM domain-like"/>
    <property type="match status" value="1"/>
</dbReference>
<name>Q6SH88_9BACT</name>
<evidence type="ECO:0000256" key="3">
    <source>
        <dbReference type="ARBA" id="ARBA00022630"/>
    </source>
</evidence>
<dbReference type="AlphaFoldDB" id="Q6SH88"/>
<evidence type="ECO:0000256" key="1">
    <source>
        <dbReference type="ARBA" id="ARBA00001974"/>
    </source>
</evidence>
<comment type="similarity">
    <text evidence="2">Belongs to the acyl-CoA dehydrogenase family.</text>
</comment>
<dbReference type="InterPro" id="IPR036250">
    <property type="entry name" value="AcylCo_DH-like_C"/>
</dbReference>
<dbReference type="InterPro" id="IPR009100">
    <property type="entry name" value="AcylCoA_DH/oxidase_NM_dom_sf"/>
</dbReference>
<dbReference type="GO" id="GO:0003995">
    <property type="term" value="F:acyl-CoA dehydrogenase activity"/>
    <property type="evidence" value="ECO:0007669"/>
    <property type="project" value="TreeGrafter"/>
</dbReference>
<dbReference type="GO" id="GO:0050660">
    <property type="term" value="F:flavin adenine dinucleotide binding"/>
    <property type="evidence" value="ECO:0007669"/>
    <property type="project" value="InterPro"/>
</dbReference>
<dbReference type="Pfam" id="PF02771">
    <property type="entry name" value="Acyl-CoA_dh_N"/>
    <property type="match status" value="1"/>
</dbReference>
<gene>
    <name evidence="8" type="ORF">MBMO_EBAC000-63A02.9</name>
</gene>
<dbReference type="CDD" id="cd00567">
    <property type="entry name" value="ACAD"/>
    <property type="match status" value="1"/>
</dbReference>
<dbReference type="InterPro" id="IPR046373">
    <property type="entry name" value="Acyl-CoA_Oxase/DH_mid-dom_sf"/>
</dbReference>
<dbReference type="InterPro" id="IPR009075">
    <property type="entry name" value="AcylCo_DH/oxidase_C"/>
</dbReference>
<accession>Q6SH88</accession>
<dbReference type="PANTHER" id="PTHR43884:SF20">
    <property type="entry name" value="ACYL-COA DEHYDROGENASE FADE28"/>
    <property type="match status" value="1"/>
</dbReference>
<dbReference type="Gene3D" id="1.10.540.10">
    <property type="entry name" value="Acyl-CoA dehydrogenase/oxidase, N-terminal domain"/>
    <property type="match status" value="1"/>
</dbReference>
<feature type="domain" description="Acyl-CoA dehydrogenase/oxidase C-terminal" evidence="6">
    <location>
        <begin position="217"/>
        <end position="364"/>
    </location>
</feature>
<evidence type="ECO:0000313" key="8">
    <source>
        <dbReference type="EMBL" id="AAR37731.1"/>
    </source>
</evidence>
<dbReference type="Gene3D" id="1.20.140.10">
    <property type="entry name" value="Butyryl-CoA Dehydrogenase, subunit A, domain 3"/>
    <property type="match status" value="1"/>
</dbReference>
<organism evidence="8">
    <name type="scientific">uncultured marine bacterium 442</name>
    <dbReference type="NCBI Taxonomy" id="257392"/>
    <lineage>
        <taxon>Bacteria</taxon>
        <taxon>environmental samples</taxon>
    </lineage>
</organism>
<dbReference type="InterPro" id="IPR037069">
    <property type="entry name" value="AcylCoA_DH/ox_N_sf"/>
</dbReference>
<dbReference type="InterPro" id="IPR013786">
    <property type="entry name" value="AcylCoA_DH/ox_N"/>
</dbReference>
<protein>
    <submittedName>
        <fullName evidence="8">Acyl-CoA dehydrogenase, putative</fullName>
    </submittedName>
</protein>
<evidence type="ECO:0000259" key="6">
    <source>
        <dbReference type="Pfam" id="PF00441"/>
    </source>
</evidence>
<dbReference type="Pfam" id="PF00441">
    <property type="entry name" value="Acyl-CoA_dh_1"/>
    <property type="match status" value="1"/>
</dbReference>
<keyword evidence="3" id="KW-0285">Flavoprotein</keyword>
<dbReference type="EMBL" id="AY458639">
    <property type="protein sequence ID" value="AAR37731.1"/>
    <property type="molecule type" value="Genomic_DNA"/>
</dbReference>
<evidence type="ECO:0000256" key="5">
    <source>
        <dbReference type="ARBA" id="ARBA00023002"/>
    </source>
</evidence>
<dbReference type="PANTHER" id="PTHR43884">
    <property type="entry name" value="ACYL-COA DEHYDROGENASE"/>
    <property type="match status" value="1"/>
</dbReference>
<sequence>MLKDSVEGFLTENADSGIVRQAMASESGVDENLWQKICAEMYWQAILVPEECGGLGLGLVEAVIVLEQMGRFLTPVPLAAGIQSALALRTLADQPQAHTLLAGLAEGRLLGLAHTAARPSWGVSGVGVIANSTVNGWSLSGEARFIATGDLATELLVVAKIGSDLGLFRLAADQTGVALSKMPTMDQTRPMGILQLHDVTVDPESCLSLDWAEQLEAVLDYSRIALGAEQVGCAQASLDQSVAYVSERVQFGRTIASYQAIKHKAADMMLKVESARSLLYYAACVGDEALTDAASSEDLQEAAAMLASSAGDAAFFCAGTGIQLHGGVGITEEYDIQLYFKRARSMEAYLGRPDEQREVLAAMLLDQGGSHAA</sequence>
<dbReference type="Gene3D" id="2.40.110.10">
    <property type="entry name" value="Butyryl-CoA Dehydrogenase, subunit A, domain 2"/>
    <property type="match status" value="1"/>
</dbReference>
<evidence type="ECO:0000256" key="4">
    <source>
        <dbReference type="ARBA" id="ARBA00022827"/>
    </source>
</evidence>
<dbReference type="SUPFAM" id="SSF47203">
    <property type="entry name" value="Acyl-CoA dehydrogenase C-terminal domain-like"/>
    <property type="match status" value="1"/>
</dbReference>
<reference evidence="8" key="1">
    <citation type="submission" date="2003-11" db="EMBL/GenBank/DDBJ databases">
        <authorList>
            <person name="Heidelberg J.F."/>
            <person name="Eisen J.A."/>
            <person name="Nelson W.C."/>
            <person name="DeLong E.F."/>
        </authorList>
    </citation>
    <scope>NUCLEOTIDE SEQUENCE</scope>
</reference>
<evidence type="ECO:0000256" key="2">
    <source>
        <dbReference type="ARBA" id="ARBA00009347"/>
    </source>
</evidence>
<keyword evidence="4" id="KW-0274">FAD</keyword>
<comment type="cofactor">
    <cofactor evidence="1">
        <name>FAD</name>
        <dbReference type="ChEBI" id="CHEBI:57692"/>
    </cofactor>
</comment>
<reference evidence="8" key="2">
    <citation type="submission" date="2003-12" db="EMBL/GenBank/DDBJ databases">
        <title>Monterey Bay Coastal Ocean Microbial Observatory environmental clone sequencing.</title>
        <authorList>
            <person name="DeLong E.F."/>
        </authorList>
    </citation>
    <scope>NUCLEOTIDE SEQUENCE</scope>
</reference>
<evidence type="ECO:0000259" key="7">
    <source>
        <dbReference type="Pfam" id="PF02771"/>
    </source>
</evidence>
<proteinExistence type="inferred from homology"/>
<keyword evidence="5" id="KW-0560">Oxidoreductase</keyword>